<dbReference type="InterPro" id="IPR016162">
    <property type="entry name" value="Ald_DH_N"/>
</dbReference>
<sequence length="459" mass="48395">MTGRFPVLDPATGEVIEEVHDAGPEDAVAALDAAVAAQAAWAGTPPRERAEVLRAARAGLLSRIEEFALLITREMGKPLAESRAEVHYAADFLLWFAEEAVRVSGEYRASPGGDFRIVTTRQPVGPCLLISPWNFPLAMITRKVGPALAAGCTAVLKPAEDTPLSCLLLARVFADAGLPPGVLNVVTTSRPAPVVERLLADGRLRKLSFTGSTQVGRLLLAQAADGVLRTSMELGGNAPFLVFADADLEAAVDGAVLAKLRNGGQSCVAANRFLVEAPVADEFAARLAERMESVRLGPGDDPGSQLGPLINRRQLDRVAALVDDAVAHGARVLAGGKATGPYYPATVLADVPEAARLHREEIFGPVAPISVFEDEPTALAMANDTPYGLVAYLYTRDLARAVRVGERLETGMVGINRGLVSNAAAPFGGVKQSGLGREGGFEGIEEYLSTKYLAVDLHP</sequence>
<evidence type="ECO:0000256" key="1">
    <source>
        <dbReference type="ARBA" id="ARBA00023002"/>
    </source>
</evidence>
<reference evidence="6" key="1">
    <citation type="journal article" date="2019" name="Int. J. Syst. Evol. Microbiol.">
        <title>The Global Catalogue of Microorganisms (GCM) 10K type strain sequencing project: providing services to taxonomists for standard genome sequencing and annotation.</title>
        <authorList>
            <consortium name="The Broad Institute Genomics Platform"/>
            <consortium name="The Broad Institute Genome Sequencing Center for Infectious Disease"/>
            <person name="Wu L."/>
            <person name="Ma J."/>
        </authorList>
    </citation>
    <scope>NUCLEOTIDE SEQUENCE [LARGE SCALE GENOMIC DNA]</scope>
    <source>
        <strain evidence="6">JCM 16904</strain>
    </source>
</reference>
<evidence type="ECO:0000256" key="3">
    <source>
        <dbReference type="RuleBase" id="RU003345"/>
    </source>
</evidence>
<dbReference type="PANTHER" id="PTHR43353">
    <property type="entry name" value="SUCCINATE-SEMIALDEHYDE DEHYDROGENASE, MITOCHONDRIAL"/>
    <property type="match status" value="1"/>
</dbReference>
<evidence type="ECO:0000313" key="6">
    <source>
        <dbReference type="Proteomes" id="UP001500902"/>
    </source>
</evidence>
<dbReference type="InterPro" id="IPR016160">
    <property type="entry name" value="Ald_DH_CS_CYS"/>
</dbReference>
<dbReference type="EMBL" id="BAAAZP010000092">
    <property type="protein sequence ID" value="GAA3679836.1"/>
    <property type="molecule type" value="Genomic_DNA"/>
</dbReference>
<keyword evidence="6" id="KW-1185">Reference proteome</keyword>
<accession>A0ABP7C7D0</accession>
<dbReference type="PROSITE" id="PS00687">
    <property type="entry name" value="ALDEHYDE_DEHYDR_GLU"/>
    <property type="match status" value="1"/>
</dbReference>
<dbReference type="Gene3D" id="3.40.309.10">
    <property type="entry name" value="Aldehyde Dehydrogenase, Chain A, domain 2"/>
    <property type="match status" value="1"/>
</dbReference>
<feature type="active site" evidence="2">
    <location>
        <position position="233"/>
    </location>
</feature>
<gene>
    <name evidence="5" type="ORF">GCM10022224_050020</name>
</gene>
<comment type="caution">
    <text evidence="5">The sequence shown here is derived from an EMBL/GenBank/DDBJ whole genome shotgun (WGS) entry which is preliminary data.</text>
</comment>
<feature type="domain" description="Aldehyde dehydrogenase" evidence="4">
    <location>
        <begin position="4"/>
        <end position="452"/>
    </location>
</feature>
<evidence type="ECO:0000313" key="5">
    <source>
        <dbReference type="EMBL" id="GAA3679836.1"/>
    </source>
</evidence>
<dbReference type="RefSeq" id="WP_344882685.1">
    <property type="nucleotide sequence ID" value="NZ_BAAAZP010000092.1"/>
</dbReference>
<dbReference type="SUPFAM" id="SSF53720">
    <property type="entry name" value="ALDH-like"/>
    <property type="match status" value="1"/>
</dbReference>
<keyword evidence="1 3" id="KW-0560">Oxidoreductase</keyword>
<dbReference type="Gene3D" id="3.40.605.10">
    <property type="entry name" value="Aldehyde Dehydrogenase, Chain A, domain 1"/>
    <property type="match status" value="1"/>
</dbReference>
<dbReference type="InterPro" id="IPR015590">
    <property type="entry name" value="Aldehyde_DH_dom"/>
</dbReference>
<comment type="similarity">
    <text evidence="3">Belongs to the aldehyde dehydrogenase family.</text>
</comment>
<dbReference type="PANTHER" id="PTHR43353:SF5">
    <property type="entry name" value="SUCCINATE-SEMIALDEHYDE DEHYDROGENASE, MITOCHONDRIAL"/>
    <property type="match status" value="1"/>
</dbReference>
<evidence type="ECO:0000256" key="2">
    <source>
        <dbReference type="PROSITE-ProRule" id="PRU10007"/>
    </source>
</evidence>
<protein>
    <submittedName>
        <fullName evidence="5">NAD-dependent succinate-semialdehyde dehydrogenase</fullName>
    </submittedName>
</protein>
<organism evidence="5 6">
    <name type="scientific">Nonomuraea antimicrobica</name>
    <dbReference type="NCBI Taxonomy" id="561173"/>
    <lineage>
        <taxon>Bacteria</taxon>
        <taxon>Bacillati</taxon>
        <taxon>Actinomycetota</taxon>
        <taxon>Actinomycetes</taxon>
        <taxon>Streptosporangiales</taxon>
        <taxon>Streptosporangiaceae</taxon>
        <taxon>Nonomuraea</taxon>
    </lineage>
</organism>
<dbReference type="InterPro" id="IPR016163">
    <property type="entry name" value="Ald_DH_C"/>
</dbReference>
<proteinExistence type="inferred from homology"/>
<dbReference type="InterPro" id="IPR016161">
    <property type="entry name" value="Ald_DH/histidinol_DH"/>
</dbReference>
<dbReference type="Pfam" id="PF00171">
    <property type="entry name" value="Aldedh"/>
    <property type="match status" value="1"/>
</dbReference>
<dbReference type="InterPro" id="IPR050740">
    <property type="entry name" value="Aldehyde_DH_Superfamily"/>
</dbReference>
<dbReference type="PROSITE" id="PS00070">
    <property type="entry name" value="ALDEHYDE_DEHYDR_CYS"/>
    <property type="match status" value="1"/>
</dbReference>
<name>A0ABP7C7D0_9ACTN</name>
<dbReference type="Proteomes" id="UP001500902">
    <property type="component" value="Unassembled WGS sequence"/>
</dbReference>
<evidence type="ECO:0000259" key="4">
    <source>
        <dbReference type="Pfam" id="PF00171"/>
    </source>
</evidence>
<dbReference type="InterPro" id="IPR029510">
    <property type="entry name" value="Ald_DH_CS_GLU"/>
</dbReference>
<dbReference type="CDD" id="cd07103">
    <property type="entry name" value="ALDH_F5_SSADH_GabD"/>
    <property type="match status" value="1"/>
</dbReference>